<sequence>MCQIEAHEIRLGRGLDCLPVVSRSFEHHVDDSTIWLDSTPIWGDNTLRAVRGLPPLIAFHQPHERTSARRLFRVAPRHTCLLRDSNAALVAFIEEVPNIDAMIRSVATAQSCGTGQRTEAQIGRNGVREPLNSRPGVIGPYFVFMNDNARPHRIADIQHLLESEDIVRRDWSAFTSNLNPIEHAWDALGRRFAARLPLRLTPNN</sequence>
<comment type="caution">
    <text evidence="1">The sequence shown here is derived from an EMBL/GenBank/DDBJ whole genome shotgun (WGS) entry which is preliminary data.</text>
</comment>
<proteinExistence type="predicted"/>
<dbReference type="GO" id="GO:0003676">
    <property type="term" value="F:nucleic acid binding"/>
    <property type="evidence" value="ECO:0007669"/>
    <property type="project" value="InterPro"/>
</dbReference>
<gene>
    <name evidence="1" type="primary">X975_16492</name>
    <name evidence="1" type="ORF">TNCV_4374571</name>
</gene>
<dbReference type="EMBL" id="BMAU01021040">
    <property type="protein sequence ID" value="GFX87993.1"/>
    <property type="molecule type" value="Genomic_DNA"/>
</dbReference>
<reference evidence="1" key="1">
    <citation type="submission" date="2020-08" db="EMBL/GenBank/DDBJ databases">
        <title>Multicomponent nature underlies the extraordinary mechanical properties of spider dragline silk.</title>
        <authorList>
            <person name="Kono N."/>
            <person name="Nakamura H."/>
            <person name="Mori M."/>
            <person name="Yoshida Y."/>
            <person name="Ohtoshi R."/>
            <person name="Malay A.D."/>
            <person name="Moran D.A.P."/>
            <person name="Tomita M."/>
            <person name="Numata K."/>
            <person name="Arakawa K."/>
        </authorList>
    </citation>
    <scope>NUCLEOTIDE SEQUENCE</scope>
</reference>
<organism evidence="1 2">
    <name type="scientific">Trichonephila clavipes</name>
    <name type="common">Golden silk orbweaver</name>
    <name type="synonym">Nephila clavipes</name>
    <dbReference type="NCBI Taxonomy" id="2585209"/>
    <lineage>
        <taxon>Eukaryota</taxon>
        <taxon>Metazoa</taxon>
        <taxon>Ecdysozoa</taxon>
        <taxon>Arthropoda</taxon>
        <taxon>Chelicerata</taxon>
        <taxon>Arachnida</taxon>
        <taxon>Araneae</taxon>
        <taxon>Araneomorphae</taxon>
        <taxon>Entelegynae</taxon>
        <taxon>Araneoidea</taxon>
        <taxon>Nephilidae</taxon>
        <taxon>Trichonephila</taxon>
    </lineage>
</organism>
<dbReference type="AlphaFoldDB" id="A0A8X6UY77"/>
<protein>
    <submittedName>
        <fullName evidence="1">Transposable element Tc1 transposase</fullName>
    </submittedName>
</protein>
<accession>A0A8X6UY77</accession>
<dbReference type="Proteomes" id="UP000887159">
    <property type="component" value="Unassembled WGS sequence"/>
</dbReference>
<dbReference type="InterPro" id="IPR036397">
    <property type="entry name" value="RNaseH_sf"/>
</dbReference>
<dbReference type="Gene3D" id="3.30.420.10">
    <property type="entry name" value="Ribonuclease H-like superfamily/Ribonuclease H"/>
    <property type="match status" value="1"/>
</dbReference>
<keyword evidence="2" id="KW-1185">Reference proteome</keyword>
<name>A0A8X6UY77_TRICX</name>
<evidence type="ECO:0000313" key="2">
    <source>
        <dbReference type="Proteomes" id="UP000887159"/>
    </source>
</evidence>
<evidence type="ECO:0000313" key="1">
    <source>
        <dbReference type="EMBL" id="GFX87993.1"/>
    </source>
</evidence>